<sequence length="55" mass="6447">MFECKMMQNADSNMNSFLQSNINRLKKTEYESWPPSLYASFDSQAHKSLSFCEKC</sequence>
<dbReference type="Proteomes" id="UP000315295">
    <property type="component" value="Unassembled WGS sequence"/>
</dbReference>
<gene>
    <name evidence="1" type="ORF">C1H46_002182</name>
</gene>
<comment type="caution">
    <text evidence="1">The sequence shown here is derived from an EMBL/GenBank/DDBJ whole genome shotgun (WGS) entry which is preliminary data.</text>
</comment>
<organism evidence="1 2">
    <name type="scientific">Malus baccata</name>
    <name type="common">Siberian crab apple</name>
    <name type="synonym">Pyrus baccata</name>
    <dbReference type="NCBI Taxonomy" id="106549"/>
    <lineage>
        <taxon>Eukaryota</taxon>
        <taxon>Viridiplantae</taxon>
        <taxon>Streptophyta</taxon>
        <taxon>Embryophyta</taxon>
        <taxon>Tracheophyta</taxon>
        <taxon>Spermatophyta</taxon>
        <taxon>Magnoliopsida</taxon>
        <taxon>eudicotyledons</taxon>
        <taxon>Gunneridae</taxon>
        <taxon>Pentapetalae</taxon>
        <taxon>rosids</taxon>
        <taxon>fabids</taxon>
        <taxon>Rosales</taxon>
        <taxon>Rosaceae</taxon>
        <taxon>Amygdaloideae</taxon>
        <taxon>Maleae</taxon>
        <taxon>Malus</taxon>
    </lineage>
</organism>
<name>A0A540NMK9_MALBA</name>
<proteinExistence type="predicted"/>
<accession>A0A540NMK9</accession>
<reference evidence="1 2" key="1">
    <citation type="journal article" date="2019" name="G3 (Bethesda)">
        <title>Sequencing of a Wild Apple (Malus baccata) Genome Unravels the Differences Between Cultivated and Wild Apple Species Regarding Disease Resistance and Cold Tolerance.</title>
        <authorList>
            <person name="Chen X."/>
        </authorList>
    </citation>
    <scope>NUCLEOTIDE SEQUENCE [LARGE SCALE GENOMIC DNA]</scope>
    <source>
        <strain evidence="2">cv. Shandingzi</strain>
        <tissue evidence="1">Leaves</tissue>
    </source>
</reference>
<dbReference type="EMBL" id="VIEB01000021">
    <property type="protein sequence ID" value="TQE12257.1"/>
    <property type="molecule type" value="Genomic_DNA"/>
</dbReference>
<evidence type="ECO:0000313" key="2">
    <source>
        <dbReference type="Proteomes" id="UP000315295"/>
    </source>
</evidence>
<dbReference type="AlphaFoldDB" id="A0A540NMK9"/>
<evidence type="ECO:0000313" key="1">
    <source>
        <dbReference type="EMBL" id="TQE12257.1"/>
    </source>
</evidence>
<keyword evidence="2" id="KW-1185">Reference proteome</keyword>
<protein>
    <submittedName>
        <fullName evidence="1">Uncharacterized protein</fullName>
    </submittedName>
</protein>